<dbReference type="PANTHER" id="PTHR44240">
    <property type="entry name" value="DNAJ DOMAIN (PROKARYOTIC HEAT SHOCK PROTEIN)-RELATED"/>
    <property type="match status" value="1"/>
</dbReference>
<proteinExistence type="predicted"/>
<sequence length="269" mass="30224">MISPKILTIRASTTRRLLATLTNDVIIARMMRRNDDNNNIIVDRRRRCRPPAPLPRDHHRRARTYFTDADRARRSDPFAILGLTWGATSTEIKDAYRRLARELHPDVSSLDPAVASGRFRQVREAYDVLMNNNNGNEMMNGSESREGWSFRTWRSGDIIAQERTDVAGAMRKRPVRPAASRRGKWGVASLGHPDGRGAVSGGRGEYLGSGDEGGARQRSSTVGTGNSKWVRRKEFRPWNPEEGSMEGAGKYSINGHLFGRAKEEKPHSD</sequence>
<evidence type="ECO:0000313" key="4">
    <source>
        <dbReference type="Proteomes" id="UP001530315"/>
    </source>
</evidence>
<name>A0ABD3N7H6_9STRA</name>
<keyword evidence="4" id="KW-1185">Reference proteome</keyword>
<accession>A0ABD3N7H6</accession>
<dbReference type="SUPFAM" id="SSF46565">
    <property type="entry name" value="Chaperone J-domain"/>
    <property type="match status" value="1"/>
</dbReference>
<evidence type="ECO:0000313" key="3">
    <source>
        <dbReference type="EMBL" id="KAL3771987.1"/>
    </source>
</evidence>
<feature type="compositionally biased region" description="Gly residues" evidence="1">
    <location>
        <begin position="198"/>
        <end position="212"/>
    </location>
</feature>
<dbReference type="PROSITE" id="PS50076">
    <property type="entry name" value="DNAJ_2"/>
    <property type="match status" value="1"/>
</dbReference>
<dbReference type="InterPro" id="IPR001623">
    <property type="entry name" value="DnaJ_domain"/>
</dbReference>
<feature type="region of interest" description="Disordered" evidence="1">
    <location>
        <begin position="170"/>
        <end position="269"/>
    </location>
</feature>
<dbReference type="PRINTS" id="PR00625">
    <property type="entry name" value="JDOMAIN"/>
</dbReference>
<gene>
    <name evidence="3" type="ORF">ACHAW5_004669</name>
</gene>
<feature type="compositionally biased region" description="Basic and acidic residues" evidence="1">
    <location>
        <begin position="260"/>
        <end position="269"/>
    </location>
</feature>
<feature type="compositionally biased region" description="Polar residues" evidence="1">
    <location>
        <begin position="217"/>
        <end position="227"/>
    </location>
</feature>
<feature type="domain" description="J" evidence="2">
    <location>
        <begin position="76"/>
        <end position="134"/>
    </location>
</feature>
<dbReference type="SMART" id="SM00271">
    <property type="entry name" value="DnaJ"/>
    <property type="match status" value="1"/>
</dbReference>
<dbReference type="EMBL" id="JALLAZ020001589">
    <property type="protein sequence ID" value="KAL3771987.1"/>
    <property type="molecule type" value="Genomic_DNA"/>
</dbReference>
<dbReference type="InterPro" id="IPR036869">
    <property type="entry name" value="J_dom_sf"/>
</dbReference>
<evidence type="ECO:0000256" key="1">
    <source>
        <dbReference type="SAM" id="MobiDB-lite"/>
    </source>
</evidence>
<feature type="compositionally biased region" description="Basic residues" evidence="1">
    <location>
        <begin position="170"/>
        <end position="184"/>
    </location>
</feature>
<dbReference type="CDD" id="cd06257">
    <property type="entry name" value="DnaJ"/>
    <property type="match status" value="1"/>
</dbReference>
<dbReference type="AlphaFoldDB" id="A0ABD3N7H6"/>
<reference evidence="3 4" key="1">
    <citation type="submission" date="2024-10" db="EMBL/GenBank/DDBJ databases">
        <title>Updated reference genomes for cyclostephanoid diatoms.</title>
        <authorList>
            <person name="Roberts W.R."/>
            <person name="Alverson A.J."/>
        </authorList>
    </citation>
    <scope>NUCLEOTIDE SEQUENCE [LARGE SCALE GENOMIC DNA]</scope>
    <source>
        <strain evidence="3 4">AJA276-08</strain>
    </source>
</reference>
<organism evidence="3 4">
    <name type="scientific">Stephanodiscus triporus</name>
    <dbReference type="NCBI Taxonomy" id="2934178"/>
    <lineage>
        <taxon>Eukaryota</taxon>
        <taxon>Sar</taxon>
        <taxon>Stramenopiles</taxon>
        <taxon>Ochrophyta</taxon>
        <taxon>Bacillariophyta</taxon>
        <taxon>Coscinodiscophyceae</taxon>
        <taxon>Thalassiosirophycidae</taxon>
        <taxon>Stephanodiscales</taxon>
        <taxon>Stephanodiscaceae</taxon>
        <taxon>Stephanodiscus</taxon>
    </lineage>
</organism>
<comment type="caution">
    <text evidence="3">The sequence shown here is derived from an EMBL/GenBank/DDBJ whole genome shotgun (WGS) entry which is preliminary data.</text>
</comment>
<dbReference type="InterPro" id="IPR052276">
    <property type="entry name" value="Diphthamide-biosynth_chaperone"/>
</dbReference>
<protein>
    <recommendedName>
        <fullName evidence="2">J domain-containing protein</fullName>
    </recommendedName>
</protein>
<dbReference type="Pfam" id="PF00226">
    <property type="entry name" value="DnaJ"/>
    <property type="match status" value="1"/>
</dbReference>
<dbReference type="Proteomes" id="UP001530315">
    <property type="component" value="Unassembled WGS sequence"/>
</dbReference>
<evidence type="ECO:0000259" key="2">
    <source>
        <dbReference type="PROSITE" id="PS50076"/>
    </source>
</evidence>
<dbReference type="PANTHER" id="PTHR44240:SF10">
    <property type="entry name" value="J DOMAIN-CONTAINING PROTEIN"/>
    <property type="match status" value="1"/>
</dbReference>
<dbReference type="Gene3D" id="1.10.287.110">
    <property type="entry name" value="DnaJ domain"/>
    <property type="match status" value="1"/>
</dbReference>